<dbReference type="GeneID" id="37061601"/>
<accession>A0A317WAL6</accession>
<organism evidence="1 2">
    <name type="scientific">Aspergillus heteromorphus CBS 117.55</name>
    <dbReference type="NCBI Taxonomy" id="1448321"/>
    <lineage>
        <taxon>Eukaryota</taxon>
        <taxon>Fungi</taxon>
        <taxon>Dikarya</taxon>
        <taxon>Ascomycota</taxon>
        <taxon>Pezizomycotina</taxon>
        <taxon>Eurotiomycetes</taxon>
        <taxon>Eurotiomycetidae</taxon>
        <taxon>Eurotiales</taxon>
        <taxon>Aspergillaceae</taxon>
        <taxon>Aspergillus</taxon>
        <taxon>Aspergillus subgen. Circumdati</taxon>
    </lineage>
</organism>
<proteinExistence type="predicted"/>
<reference evidence="1 2" key="1">
    <citation type="submission" date="2016-12" db="EMBL/GenBank/DDBJ databases">
        <title>The genomes of Aspergillus section Nigri reveals drivers in fungal speciation.</title>
        <authorList>
            <consortium name="DOE Joint Genome Institute"/>
            <person name="Vesth T.C."/>
            <person name="Nybo J."/>
            <person name="Theobald S."/>
            <person name="Brandl J."/>
            <person name="Frisvad J.C."/>
            <person name="Nielsen K.F."/>
            <person name="Lyhne E.K."/>
            <person name="Kogle M.E."/>
            <person name="Kuo A."/>
            <person name="Riley R."/>
            <person name="Clum A."/>
            <person name="Nolan M."/>
            <person name="Lipzen A."/>
            <person name="Salamov A."/>
            <person name="Henrissat B."/>
            <person name="Wiebenga A."/>
            <person name="De Vries R.P."/>
            <person name="Grigoriev I.V."/>
            <person name="Mortensen U.H."/>
            <person name="Andersen M.R."/>
            <person name="Baker S.E."/>
        </authorList>
    </citation>
    <scope>NUCLEOTIDE SEQUENCE [LARGE SCALE GENOMIC DNA]</scope>
    <source>
        <strain evidence="1 2">CBS 117.55</strain>
    </source>
</reference>
<dbReference type="AlphaFoldDB" id="A0A317WAL6"/>
<comment type="caution">
    <text evidence="1">The sequence shown here is derived from an EMBL/GenBank/DDBJ whole genome shotgun (WGS) entry which is preliminary data.</text>
</comment>
<evidence type="ECO:0000313" key="2">
    <source>
        <dbReference type="Proteomes" id="UP000247233"/>
    </source>
</evidence>
<dbReference type="Proteomes" id="UP000247233">
    <property type="component" value="Unassembled WGS sequence"/>
</dbReference>
<protein>
    <submittedName>
        <fullName evidence="1">Uncharacterized protein</fullName>
    </submittedName>
</protein>
<sequence length="267" mass="30182">MPQDPEFMRLIINIIVLSTVVIYHTQKHAPVYHTKFHKSTLCLPIHITTGLMESFRYQIRAATSDQKDILPNELDVISSFIWSWTSFVLVKSLRRGHPSTTRPPYQTAAVLRPVISLASYVFEIPGFYKLSIRALDSFGYARLAIFLLTHTPYLEKVTSSDIYALAIPVASLLSIHGSRVPGATLAFGVITAYVAKLNRWVTRRSREMKEPDVFFNASAFEKWLVTTLLHLGFAELEELRDFSHSKALNAPVNDDYVPKRESLANGA</sequence>
<dbReference type="OrthoDB" id="4922812at2759"/>
<name>A0A317WAL6_9EURO</name>
<gene>
    <name evidence="1" type="ORF">BO70DRAFT_290691</name>
</gene>
<dbReference type="RefSeq" id="XP_025400009.1">
    <property type="nucleotide sequence ID" value="XM_025539364.1"/>
</dbReference>
<keyword evidence="2" id="KW-1185">Reference proteome</keyword>
<dbReference type="VEuPathDB" id="FungiDB:BO70DRAFT_290691"/>
<evidence type="ECO:0000313" key="1">
    <source>
        <dbReference type="EMBL" id="PWY83566.1"/>
    </source>
</evidence>
<dbReference type="EMBL" id="MSFL01000010">
    <property type="protein sequence ID" value="PWY83566.1"/>
    <property type="molecule type" value="Genomic_DNA"/>
</dbReference>